<evidence type="ECO:0000313" key="9">
    <source>
        <dbReference type="Proteomes" id="UP000037507"/>
    </source>
</evidence>
<dbReference type="InterPro" id="IPR005746">
    <property type="entry name" value="Thioredoxin"/>
</dbReference>
<dbReference type="InterPro" id="IPR013766">
    <property type="entry name" value="Thioredoxin_domain"/>
</dbReference>
<dbReference type="FunFam" id="3.40.30.10:FF:000001">
    <property type="entry name" value="Thioredoxin"/>
    <property type="match status" value="1"/>
</dbReference>
<dbReference type="PANTHER" id="PTHR45663">
    <property type="entry name" value="GEO12009P1"/>
    <property type="match status" value="1"/>
</dbReference>
<dbReference type="PROSITE" id="PS00194">
    <property type="entry name" value="THIOREDOXIN_1"/>
    <property type="match status" value="1"/>
</dbReference>
<evidence type="ECO:0000256" key="6">
    <source>
        <dbReference type="NCBIfam" id="TIGR01068"/>
    </source>
</evidence>
<name>A0A2T7UE62_9BURK</name>
<evidence type="ECO:0000256" key="2">
    <source>
        <dbReference type="ARBA" id="ARBA00022448"/>
    </source>
</evidence>
<evidence type="ECO:0000259" key="7">
    <source>
        <dbReference type="PROSITE" id="PS51352"/>
    </source>
</evidence>
<dbReference type="Pfam" id="PF14559">
    <property type="entry name" value="TPR_19"/>
    <property type="match status" value="1"/>
</dbReference>
<dbReference type="PRINTS" id="PR00421">
    <property type="entry name" value="THIOREDOXIN"/>
</dbReference>
<dbReference type="Gene3D" id="3.40.30.10">
    <property type="entry name" value="Glutaredoxin"/>
    <property type="match status" value="1"/>
</dbReference>
<dbReference type="NCBIfam" id="TIGR01068">
    <property type="entry name" value="thioredoxin"/>
    <property type="match status" value="1"/>
</dbReference>
<dbReference type="PROSITE" id="PS51352">
    <property type="entry name" value="THIOREDOXIN_2"/>
    <property type="match status" value="1"/>
</dbReference>
<gene>
    <name evidence="8" type="ORF">H663_009595</name>
</gene>
<proteinExistence type="inferred from homology"/>
<comment type="similarity">
    <text evidence="1">Belongs to the thioredoxin family.</text>
</comment>
<dbReference type="InterPro" id="IPR011990">
    <property type="entry name" value="TPR-like_helical_dom_sf"/>
</dbReference>
<reference evidence="8" key="1">
    <citation type="submission" date="2017-04" db="EMBL/GenBank/DDBJ databases">
        <title>Unexpected and diverse lifestyles within the genus Limnohabitans.</title>
        <authorList>
            <person name="Kasalicky V."/>
            <person name="Mehrshad M."/>
            <person name="Andrei S.-A."/>
            <person name="Salcher M."/>
            <person name="Kratochvilova H."/>
            <person name="Simek K."/>
            <person name="Ghai R."/>
        </authorList>
    </citation>
    <scope>NUCLEOTIDE SEQUENCE [LARGE SCALE GENOMIC DNA]</scope>
    <source>
        <strain evidence="8">II-D5</strain>
    </source>
</reference>
<keyword evidence="4" id="KW-1015">Disulfide bond</keyword>
<comment type="caution">
    <text evidence="8">The sequence shown here is derived from an EMBL/GenBank/DDBJ whole genome shotgun (WGS) entry which is preliminary data.</text>
</comment>
<accession>A0A2T7UE62</accession>
<dbReference type="AlphaFoldDB" id="A0A2T7UE62"/>
<evidence type="ECO:0000256" key="1">
    <source>
        <dbReference type="ARBA" id="ARBA00008987"/>
    </source>
</evidence>
<dbReference type="GO" id="GO:0045454">
    <property type="term" value="P:cell redox homeostasis"/>
    <property type="evidence" value="ECO:0007669"/>
    <property type="project" value="TreeGrafter"/>
</dbReference>
<dbReference type="RefSeq" id="WP_053169059.1">
    <property type="nucleotide sequence ID" value="NZ_LFYT02000009.1"/>
</dbReference>
<evidence type="ECO:0000256" key="5">
    <source>
        <dbReference type="ARBA" id="ARBA00023284"/>
    </source>
</evidence>
<dbReference type="GO" id="GO:0006950">
    <property type="term" value="P:response to stress"/>
    <property type="evidence" value="ECO:0007669"/>
    <property type="project" value="UniProtKB-ARBA"/>
</dbReference>
<dbReference type="Proteomes" id="UP000037507">
    <property type="component" value="Unassembled WGS sequence"/>
</dbReference>
<dbReference type="STRING" id="1293045.H663_01410"/>
<evidence type="ECO:0000256" key="3">
    <source>
        <dbReference type="ARBA" id="ARBA00022982"/>
    </source>
</evidence>
<feature type="domain" description="Thioredoxin" evidence="7">
    <location>
        <begin position="1"/>
        <end position="107"/>
    </location>
</feature>
<protein>
    <recommendedName>
        <fullName evidence="6">Thioredoxin</fullName>
    </recommendedName>
</protein>
<dbReference type="Gene3D" id="1.25.40.10">
    <property type="entry name" value="Tetratricopeptide repeat domain"/>
    <property type="match status" value="2"/>
</dbReference>
<dbReference type="EMBL" id="LFYT02000009">
    <property type="protein sequence ID" value="PVE42983.1"/>
    <property type="molecule type" value="Genomic_DNA"/>
</dbReference>
<dbReference type="GO" id="GO:0005829">
    <property type="term" value="C:cytosol"/>
    <property type="evidence" value="ECO:0007669"/>
    <property type="project" value="TreeGrafter"/>
</dbReference>
<dbReference type="GO" id="GO:0015035">
    <property type="term" value="F:protein-disulfide reductase activity"/>
    <property type="evidence" value="ECO:0007669"/>
    <property type="project" value="UniProtKB-UniRule"/>
</dbReference>
<evidence type="ECO:0000313" key="8">
    <source>
        <dbReference type="EMBL" id="PVE42983.1"/>
    </source>
</evidence>
<keyword evidence="3" id="KW-0249">Electron transport</keyword>
<sequence length="317" mass="34937">MMDVTIQNFEAEVIETSMNTPVLLDFWAPWCGPCKSLGPILERVETAYEGRFKLVKINSDEEQQLAQAFGIKSIPTCVLLINGQPVDGFMGALPEGHVKQFLDKHLPAEGELQAQAAAQEAHQHLEAGDALSPRAALEQGLATDPGNDDARFDLVKLLIGEGELAEAAALLAPAMSRIPVPLRFEAQTQWLNALEFVTTDPRGQWDLDQFDALIGQNKRDFESRFAKSRLLIAVGQWEAAMDELLEIIMRDKKWDNEAPRKTFVALLELMTPPKPKTQDATGKSAGGIELMGKAAVTEDPLLAMISSYRRKLSMALN</sequence>
<dbReference type="Pfam" id="PF00085">
    <property type="entry name" value="Thioredoxin"/>
    <property type="match status" value="1"/>
</dbReference>
<dbReference type="InterPro" id="IPR017937">
    <property type="entry name" value="Thioredoxin_CS"/>
</dbReference>
<dbReference type="SUPFAM" id="SSF52833">
    <property type="entry name" value="Thioredoxin-like"/>
    <property type="match status" value="1"/>
</dbReference>
<dbReference type="CDD" id="cd02956">
    <property type="entry name" value="ybbN"/>
    <property type="match status" value="1"/>
</dbReference>
<evidence type="ECO:0000256" key="4">
    <source>
        <dbReference type="ARBA" id="ARBA00023157"/>
    </source>
</evidence>
<dbReference type="Pfam" id="PF14561">
    <property type="entry name" value="TPR_20"/>
    <property type="match status" value="1"/>
</dbReference>
<keyword evidence="9" id="KW-1185">Reference proteome</keyword>
<dbReference type="OrthoDB" id="9790390at2"/>
<dbReference type="PANTHER" id="PTHR45663:SF11">
    <property type="entry name" value="GEO12009P1"/>
    <property type="match status" value="1"/>
</dbReference>
<organism evidence="8 9">
    <name type="scientific">Limnohabitans planktonicus II-D5</name>
    <dbReference type="NCBI Taxonomy" id="1293045"/>
    <lineage>
        <taxon>Bacteria</taxon>
        <taxon>Pseudomonadati</taxon>
        <taxon>Pseudomonadota</taxon>
        <taxon>Betaproteobacteria</taxon>
        <taxon>Burkholderiales</taxon>
        <taxon>Comamonadaceae</taxon>
        <taxon>Limnohabitans</taxon>
    </lineage>
</organism>
<keyword evidence="2" id="KW-0813">Transport</keyword>
<keyword evidence="5" id="KW-0676">Redox-active center</keyword>
<dbReference type="InterPro" id="IPR036249">
    <property type="entry name" value="Thioredoxin-like_sf"/>
</dbReference>